<evidence type="ECO:0000256" key="1">
    <source>
        <dbReference type="SAM" id="Phobius"/>
    </source>
</evidence>
<evidence type="ECO:0000259" key="2">
    <source>
        <dbReference type="Pfam" id="PF07811"/>
    </source>
</evidence>
<dbReference type="STRING" id="1238182.C882_0791"/>
<name>K9GRJ9_9PROT</name>
<accession>K9GRJ9</accession>
<dbReference type="Pfam" id="PF07811">
    <property type="entry name" value="TadE"/>
    <property type="match status" value="1"/>
</dbReference>
<sequence>MCASTDPPRRGRFLARLHPRCIRRDRDGGAAIEFALLLPPFFLMLYALIELGRAMWNFNTLQLVADEASRWASVRPTATAEQVRTAALPMGVGLKEADLLVAVARQGPDAAGVTTVNVTLTYTFRPVAFLGAGGMEWQMAARGTMPVIENN</sequence>
<organism evidence="3 4">
    <name type="scientific">Caenispirillum salinarum AK4</name>
    <dbReference type="NCBI Taxonomy" id="1238182"/>
    <lineage>
        <taxon>Bacteria</taxon>
        <taxon>Pseudomonadati</taxon>
        <taxon>Pseudomonadota</taxon>
        <taxon>Alphaproteobacteria</taxon>
        <taxon>Rhodospirillales</taxon>
        <taxon>Novispirillaceae</taxon>
        <taxon>Caenispirillum</taxon>
    </lineage>
</organism>
<keyword evidence="1" id="KW-0812">Transmembrane</keyword>
<dbReference type="Proteomes" id="UP000009881">
    <property type="component" value="Unassembled WGS sequence"/>
</dbReference>
<dbReference type="AlphaFoldDB" id="K9GRJ9"/>
<protein>
    <recommendedName>
        <fullName evidence="2">TadE-like domain-containing protein</fullName>
    </recommendedName>
</protein>
<feature type="transmembrane region" description="Helical" evidence="1">
    <location>
        <begin position="30"/>
        <end position="49"/>
    </location>
</feature>
<dbReference type="RefSeq" id="WP_009541448.1">
    <property type="nucleotide sequence ID" value="NZ_ANHY01000015.1"/>
</dbReference>
<dbReference type="InterPro" id="IPR012495">
    <property type="entry name" value="TadE-like_dom"/>
</dbReference>
<feature type="domain" description="TadE-like" evidence="2">
    <location>
        <begin position="28"/>
        <end position="70"/>
    </location>
</feature>
<evidence type="ECO:0000313" key="3">
    <source>
        <dbReference type="EMBL" id="EKV28580.1"/>
    </source>
</evidence>
<dbReference type="EMBL" id="ANHY01000015">
    <property type="protein sequence ID" value="EKV28580.1"/>
    <property type="molecule type" value="Genomic_DNA"/>
</dbReference>
<reference evidence="3 4" key="1">
    <citation type="journal article" date="2013" name="Genome Announc.">
        <title>Draft Genome Sequence of an Alphaproteobacterium, Caenispirillum salinarum AK4(T), Isolated from a Solar Saltern.</title>
        <authorList>
            <person name="Khatri I."/>
            <person name="Singh A."/>
            <person name="Korpole S."/>
            <person name="Pinnaka A.K."/>
            <person name="Subramanian S."/>
        </authorList>
    </citation>
    <scope>NUCLEOTIDE SEQUENCE [LARGE SCALE GENOMIC DNA]</scope>
    <source>
        <strain evidence="3 4">AK4</strain>
    </source>
</reference>
<proteinExistence type="predicted"/>
<dbReference type="eggNOG" id="COG4961">
    <property type="taxonomic scope" value="Bacteria"/>
</dbReference>
<keyword evidence="1" id="KW-0472">Membrane</keyword>
<evidence type="ECO:0000313" key="4">
    <source>
        <dbReference type="Proteomes" id="UP000009881"/>
    </source>
</evidence>
<comment type="caution">
    <text evidence="3">The sequence shown here is derived from an EMBL/GenBank/DDBJ whole genome shotgun (WGS) entry which is preliminary data.</text>
</comment>
<keyword evidence="4" id="KW-1185">Reference proteome</keyword>
<gene>
    <name evidence="3" type="ORF">C882_0791</name>
</gene>
<keyword evidence="1" id="KW-1133">Transmembrane helix</keyword>